<feature type="transmembrane region" description="Helical" evidence="1">
    <location>
        <begin position="309"/>
        <end position="328"/>
    </location>
</feature>
<feature type="domain" description="Nose resistant-to-fluoxetine protein N-terminal" evidence="2">
    <location>
        <begin position="26"/>
        <end position="170"/>
    </location>
</feature>
<dbReference type="AlphaFoldDB" id="A0AAN8PC99"/>
<feature type="transmembrane region" description="Helical" evidence="1">
    <location>
        <begin position="348"/>
        <end position="371"/>
    </location>
</feature>
<proteinExistence type="predicted"/>
<dbReference type="Proteomes" id="UP001372834">
    <property type="component" value="Unassembled WGS sequence"/>
</dbReference>
<name>A0AAN8PC99_POLSC</name>
<dbReference type="InterPro" id="IPR006621">
    <property type="entry name" value="Nose-resist-to-fluoxetine_N"/>
</dbReference>
<reference evidence="3 4" key="1">
    <citation type="submission" date="2023-10" db="EMBL/GenBank/DDBJ databases">
        <title>Genomes of two closely related lineages of the louse Polyplax serrata with different host specificities.</title>
        <authorList>
            <person name="Martinu J."/>
            <person name="Tarabai H."/>
            <person name="Stefka J."/>
            <person name="Hypsa V."/>
        </authorList>
    </citation>
    <scope>NUCLEOTIDE SEQUENCE [LARGE SCALE GENOMIC DNA]</scope>
    <source>
        <strain evidence="3">HR10_N</strain>
    </source>
</reference>
<comment type="caution">
    <text evidence="3">The sequence shown here is derived from an EMBL/GenBank/DDBJ whole genome shotgun (WGS) entry which is preliminary data.</text>
</comment>
<dbReference type="PANTHER" id="PTHR11161">
    <property type="entry name" value="O-ACYLTRANSFERASE"/>
    <property type="match status" value="1"/>
</dbReference>
<protein>
    <recommendedName>
        <fullName evidence="2">Nose resistant-to-fluoxetine protein N-terminal domain-containing protein</fullName>
    </recommendedName>
</protein>
<evidence type="ECO:0000313" key="3">
    <source>
        <dbReference type="EMBL" id="KAK6625895.1"/>
    </source>
</evidence>
<accession>A0AAN8PC99</accession>
<keyword evidence="1" id="KW-1133">Transmembrane helix</keyword>
<dbReference type="Pfam" id="PF20146">
    <property type="entry name" value="NRF"/>
    <property type="match status" value="1"/>
</dbReference>
<dbReference type="InterPro" id="IPR052728">
    <property type="entry name" value="O2_lipid_transport_reg"/>
</dbReference>
<keyword evidence="1" id="KW-0472">Membrane</keyword>
<dbReference type="PANTHER" id="PTHR11161:SF0">
    <property type="entry name" value="O-ACYLTRANSFERASE LIKE PROTEIN"/>
    <property type="match status" value="1"/>
</dbReference>
<sequence>MYLGKAFPEFESVAVFLEPLVQVLETGRCKQQVTAFLENLRNSSLWAVQMFDASAKLPQGFLTSDPYDLGNYDGCLEINLNRRQEDNIMGKHCLARFKVSGTTCHDEPMDLFQNSDLLTFKNLIVPVRKFGIKNGNFRLGVCVPHECNSVHIENLLRFLYNNITSNGCQIEVEVPEDGCMTAGATNAFFGILIRRILLGMFFGVILITILEVTSITYKFERLQLRLQNSFFRHHLLNGGRHITYNFRFFALSQDIQPDKGASISGYLAHCSSSNFKCIHESWYFMVVAPHFLILPLIHMLTVKSSTTGSIALGFLTGVTLLMPFRTTYNATGVYTGTNDFSDEVRRQQLSLATMNQTFTYFIGAVAGVVYNGPRGRKKRSSQICLKVYALSTMVSYVALFSVGHLGNQPQAKNIFRSVVDVPGQLTLSLVVSWIWMSAADLAATYIFAFVFFMMIHRPATTMLEAKLLDDDAFIAENGRVQRQRSDACGGRHDRKKTYS</sequence>
<feature type="transmembrane region" description="Helical" evidence="1">
    <location>
        <begin position="383"/>
        <end position="405"/>
    </location>
</feature>
<gene>
    <name evidence="3" type="ORF">RUM43_006194</name>
</gene>
<feature type="transmembrane region" description="Helical" evidence="1">
    <location>
        <begin position="425"/>
        <end position="452"/>
    </location>
</feature>
<dbReference type="EMBL" id="JAWJWE010000037">
    <property type="protein sequence ID" value="KAK6625895.1"/>
    <property type="molecule type" value="Genomic_DNA"/>
</dbReference>
<evidence type="ECO:0000256" key="1">
    <source>
        <dbReference type="SAM" id="Phobius"/>
    </source>
</evidence>
<evidence type="ECO:0000259" key="2">
    <source>
        <dbReference type="SMART" id="SM00703"/>
    </source>
</evidence>
<organism evidence="3 4">
    <name type="scientific">Polyplax serrata</name>
    <name type="common">Common mouse louse</name>
    <dbReference type="NCBI Taxonomy" id="468196"/>
    <lineage>
        <taxon>Eukaryota</taxon>
        <taxon>Metazoa</taxon>
        <taxon>Ecdysozoa</taxon>
        <taxon>Arthropoda</taxon>
        <taxon>Hexapoda</taxon>
        <taxon>Insecta</taxon>
        <taxon>Pterygota</taxon>
        <taxon>Neoptera</taxon>
        <taxon>Paraneoptera</taxon>
        <taxon>Psocodea</taxon>
        <taxon>Troctomorpha</taxon>
        <taxon>Phthiraptera</taxon>
        <taxon>Anoplura</taxon>
        <taxon>Polyplacidae</taxon>
        <taxon>Polyplax</taxon>
    </lineage>
</organism>
<keyword evidence="1" id="KW-0812">Transmembrane</keyword>
<feature type="transmembrane region" description="Helical" evidence="1">
    <location>
        <begin position="196"/>
        <end position="217"/>
    </location>
</feature>
<dbReference type="SMART" id="SM00703">
    <property type="entry name" value="NRF"/>
    <property type="match status" value="1"/>
</dbReference>
<evidence type="ECO:0000313" key="4">
    <source>
        <dbReference type="Proteomes" id="UP001372834"/>
    </source>
</evidence>